<dbReference type="InterPro" id="IPR003439">
    <property type="entry name" value="ABC_transporter-like_ATP-bd"/>
</dbReference>
<comment type="similarity">
    <text evidence="1">Belongs to the ABC transporter superfamily.</text>
</comment>
<evidence type="ECO:0000256" key="3">
    <source>
        <dbReference type="ARBA" id="ARBA00022741"/>
    </source>
</evidence>
<dbReference type="Proteomes" id="UP001321047">
    <property type="component" value="Unassembled WGS sequence"/>
</dbReference>
<gene>
    <name evidence="6" type="ORF">OB919_06210</name>
</gene>
<dbReference type="PANTHER" id="PTHR43335:SF4">
    <property type="entry name" value="ABC TRANSPORTER, ATP-BINDING PROTEIN"/>
    <property type="match status" value="1"/>
</dbReference>
<keyword evidence="4 6" id="KW-0067">ATP-binding</keyword>
<evidence type="ECO:0000256" key="1">
    <source>
        <dbReference type="ARBA" id="ARBA00005417"/>
    </source>
</evidence>
<dbReference type="PROSITE" id="PS50893">
    <property type="entry name" value="ABC_TRANSPORTER_2"/>
    <property type="match status" value="1"/>
</dbReference>
<comment type="caution">
    <text evidence="6">The sequence shown here is derived from an EMBL/GenBank/DDBJ whole genome shotgun (WGS) entry which is preliminary data.</text>
</comment>
<organism evidence="6 7">
    <name type="scientific">Natronosalvus hydrolyticus</name>
    <dbReference type="NCBI Taxonomy" id="2979988"/>
    <lineage>
        <taxon>Archaea</taxon>
        <taxon>Methanobacteriati</taxon>
        <taxon>Methanobacteriota</taxon>
        <taxon>Stenosarchaea group</taxon>
        <taxon>Halobacteria</taxon>
        <taxon>Halobacteriales</taxon>
        <taxon>Natrialbaceae</taxon>
        <taxon>Natronosalvus</taxon>
    </lineage>
</organism>
<evidence type="ECO:0000256" key="2">
    <source>
        <dbReference type="ARBA" id="ARBA00022448"/>
    </source>
</evidence>
<name>A0AAP3E5I3_9EURY</name>
<dbReference type="PANTHER" id="PTHR43335">
    <property type="entry name" value="ABC TRANSPORTER, ATP-BINDING PROTEIN"/>
    <property type="match status" value="1"/>
</dbReference>
<dbReference type="EMBL" id="JAOPJZ010000003">
    <property type="protein sequence ID" value="MCU4751573.1"/>
    <property type="molecule type" value="Genomic_DNA"/>
</dbReference>
<protein>
    <submittedName>
        <fullName evidence="6">ABC transporter ATP-binding protein</fullName>
    </submittedName>
</protein>
<dbReference type="InterPro" id="IPR027417">
    <property type="entry name" value="P-loop_NTPase"/>
</dbReference>
<evidence type="ECO:0000313" key="7">
    <source>
        <dbReference type="Proteomes" id="UP001321047"/>
    </source>
</evidence>
<keyword evidence="3" id="KW-0547">Nucleotide-binding</keyword>
<keyword evidence="7" id="KW-1185">Reference proteome</keyword>
<feature type="domain" description="ABC transporter" evidence="5">
    <location>
        <begin position="4"/>
        <end position="229"/>
    </location>
</feature>
<keyword evidence="2" id="KW-0813">Transport</keyword>
<evidence type="ECO:0000256" key="4">
    <source>
        <dbReference type="ARBA" id="ARBA00022840"/>
    </source>
</evidence>
<proteinExistence type="inferred from homology"/>
<dbReference type="Gene3D" id="3.40.50.300">
    <property type="entry name" value="P-loop containing nucleotide triphosphate hydrolases"/>
    <property type="match status" value="1"/>
</dbReference>
<dbReference type="SUPFAM" id="SSF52540">
    <property type="entry name" value="P-loop containing nucleoside triphosphate hydrolases"/>
    <property type="match status" value="1"/>
</dbReference>
<dbReference type="RefSeq" id="WP_342807497.1">
    <property type="nucleotide sequence ID" value="NZ_JAOPJZ010000003.1"/>
</dbReference>
<sequence length="306" mass="32918">MAAIELEGLTKHFGDVVAVDDLDLTIEEGEIFGFLGPNGAGKSTTIDILLDFTRPTAGSATVLGHDAQAESLAVRQRTGVLPDGYHVYDRLTGRQHIEFVLESKAVGQDIDALLERVGIAEAADRKAGGYSKGMTQRLVLAMALVGDPDLLVLDEPSTGLDPNGAREMREIIREENERGTTVFFSSHIMEQVEAICDRVAIINRGQLVAVDTVDGLREATETATTMWISAADVDEAMLEAVADCEGVTNAVYEDGQVVVTLFGGSKYDVLKTLDSAGATIADFSVDESSLEDLFVQYTTEEQEVRA</sequence>
<dbReference type="CDD" id="cd03230">
    <property type="entry name" value="ABC_DR_subfamily_A"/>
    <property type="match status" value="1"/>
</dbReference>
<dbReference type="InterPro" id="IPR003593">
    <property type="entry name" value="AAA+_ATPase"/>
</dbReference>
<dbReference type="SMART" id="SM00382">
    <property type="entry name" value="AAA"/>
    <property type="match status" value="1"/>
</dbReference>
<accession>A0AAP3E5I3</accession>
<dbReference type="GO" id="GO:0005524">
    <property type="term" value="F:ATP binding"/>
    <property type="evidence" value="ECO:0007669"/>
    <property type="project" value="UniProtKB-KW"/>
</dbReference>
<evidence type="ECO:0000259" key="5">
    <source>
        <dbReference type="PROSITE" id="PS50893"/>
    </source>
</evidence>
<reference evidence="6 7" key="1">
    <citation type="submission" date="2022-09" db="EMBL/GenBank/DDBJ databases">
        <title>Enrichment on poylsaccharides allowed isolation of novel metabolic and taxonomic groups of Haloarchaea.</title>
        <authorList>
            <person name="Sorokin D.Y."/>
            <person name="Elcheninov A.G."/>
            <person name="Khizhniak T.V."/>
            <person name="Kolganova T.V."/>
            <person name="Kublanov I.V."/>
        </authorList>
    </citation>
    <scope>NUCLEOTIDE SEQUENCE [LARGE SCALE GENOMIC DNA]</scope>
    <source>
        <strain evidence="6 7">AArc-curdl1</strain>
    </source>
</reference>
<dbReference type="Pfam" id="PF00005">
    <property type="entry name" value="ABC_tran"/>
    <property type="match status" value="1"/>
</dbReference>
<dbReference type="AlphaFoldDB" id="A0AAP3E5I3"/>
<evidence type="ECO:0000313" key="6">
    <source>
        <dbReference type="EMBL" id="MCU4751573.1"/>
    </source>
</evidence>
<dbReference type="GO" id="GO:0016887">
    <property type="term" value="F:ATP hydrolysis activity"/>
    <property type="evidence" value="ECO:0007669"/>
    <property type="project" value="InterPro"/>
</dbReference>